<dbReference type="AlphaFoldDB" id="A0A318UFC6"/>
<accession>A0A318UFC6</accession>
<evidence type="ECO:0000313" key="2">
    <source>
        <dbReference type="Proteomes" id="UP000247727"/>
    </source>
</evidence>
<dbReference type="EMBL" id="QJTK01000002">
    <property type="protein sequence ID" value="PYF11817.1"/>
    <property type="molecule type" value="Genomic_DNA"/>
</dbReference>
<keyword evidence="1" id="KW-0808">Transferase</keyword>
<dbReference type="GO" id="GO:0016740">
    <property type="term" value="F:transferase activity"/>
    <property type="evidence" value="ECO:0007669"/>
    <property type="project" value="UniProtKB-KW"/>
</dbReference>
<reference evidence="1 2" key="1">
    <citation type="submission" date="2018-06" db="EMBL/GenBank/DDBJ databases">
        <title>Genomic Encyclopedia of Type Strains, Phase III (KMG-III): the genomes of soil and plant-associated and newly described type strains.</title>
        <authorList>
            <person name="Whitman W."/>
        </authorList>
    </citation>
    <scope>NUCLEOTIDE SEQUENCE [LARGE SCALE GENOMIC DNA]</scope>
    <source>
        <strain evidence="1 2">JA737</strain>
    </source>
</reference>
<dbReference type="Proteomes" id="UP000247727">
    <property type="component" value="Unassembled WGS sequence"/>
</dbReference>
<name>A0A318UFC6_9RHOB</name>
<dbReference type="Gene3D" id="3.40.50.300">
    <property type="entry name" value="P-loop containing nucleotide triphosphate hydrolases"/>
    <property type="match status" value="1"/>
</dbReference>
<evidence type="ECO:0000313" key="1">
    <source>
        <dbReference type="EMBL" id="PYF11817.1"/>
    </source>
</evidence>
<gene>
    <name evidence="1" type="ORF">C8J30_102127</name>
</gene>
<protein>
    <submittedName>
        <fullName evidence="1">Sulfotransferase family protein</fullName>
    </submittedName>
</protein>
<dbReference type="InterPro" id="IPR027417">
    <property type="entry name" value="P-loop_NTPase"/>
</dbReference>
<dbReference type="OrthoDB" id="4169204at2"/>
<organism evidence="1 2">
    <name type="scientific">Rhodobacter viridis</name>
    <dbReference type="NCBI Taxonomy" id="1054202"/>
    <lineage>
        <taxon>Bacteria</taxon>
        <taxon>Pseudomonadati</taxon>
        <taxon>Pseudomonadota</taxon>
        <taxon>Alphaproteobacteria</taxon>
        <taxon>Rhodobacterales</taxon>
        <taxon>Rhodobacter group</taxon>
        <taxon>Rhodobacter</taxon>
    </lineage>
</organism>
<dbReference type="Pfam" id="PF13469">
    <property type="entry name" value="Sulfotransfer_3"/>
    <property type="match status" value="1"/>
</dbReference>
<comment type="caution">
    <text evidence="1">The sequence shown here is derived from an EMBL/GenBank/DDBJ whole genome shotgun (WGS) entry which is preliminary data.</text>
</comment>
<sequence length="222" mass="25531">MNFDHAFIITYGRSGSTLLQGLLNTIPGAEIRGENANLLFFIYKISEGLQICKRQKAAATDSTHPWFGADRIPFDTYHRDTLDLFKRDVLAPREGRSLIGFKEIRFQIPYPQLAGYIDYLRANFSRTAIIFNTRALDAVIESNRKAKHFVVEDKVREADANFRRLAEERPDHCYRVHYDDYTADPEALRGLFDFLGAPFDMERIQETMAQTHSVRTSTVSTN</sequence>
<keyword evidence="2" id="KW-1185">Reference proteome</keyword>
<dbReference type="RefSeq" id="WP_110804422.1">
    <property type="nucleotide sequence ID" value="NZ_QJTK01000002.1"/>
</dbReference>
<dbReference type="SUPFAM" id="SSF52540">
    <property type="entry name" value="P-loop containing nucleoside triphosphate hydrolases"/>
    <property type="match status" value="1"/>
</dbReference>
<proteinExistence type="predicted"/>